<keyword evidence="2" id="KW-1185">Reference proteome</keyword>
<reference evidence="1 2" key="1">
    <citation type="submission" date="2023-07" db="EMBL/GenBank/DDBJ databases">
        <title>Functional and genomic diversity of the sorghum phyllosphere microbiome.</title>
        <authorList>
            <person name="Shade A."/>
        </authorList>
    </citation>
    <scope>NUCLEOTIDE SEQUENCE [LARGE SCALE GENOMIC DNA]</scope>
    <source>
        <strain evidence="1 2">SORGH_AS_0887</strain>
    </source>
</reference>
<dbReference type="Proteomes" id="UP001233360">
    <property type="component" value="Unassembled WGS sequence"/>
</dbReference>
<dbReference type="RefSeq" id="WP_307001427.1">
    <property type="nucleotide sequence ID" value="NZ_JAUTBK010000002.1"/>
</dbReference>
<dbReference type="EMBL" id="JAUTBK010000002">
    <property type="protein sequence ID" value="MDQ1207292.1"/>
    <property type="molecule type" value="Genomic_DNA"/>
</dbReference>
<accession>A0ABU0URW6</accession>
<evidence type="ECO:0000313" key="1">
    <source>
        <dbReference type="EMBL" id="MDQ1207292.1"/>
    </source>
</evidence>
<protein>
    <recommendedName>
        <fullName evidence="3">NlpC/P60 domain-containing protein</fullName>
    </recommendedName>
</protein>
<organism evidence="1 2">
    <name type="scientific">Acinetobacter baylyi</name>
    <dbReference type="NCBI Taxonomy" id="202950"/>
    <lineage>
        <taxon>Bacteria</taxon>
        <taxon>Pseudomonadati</taxon>
        <taxon>Pseudomonadota</taxon>
        <taxon>Gammaproteobacteria</taxon>
        <taxon>Moraxellales</taxon>
        <taxon>Moraxellaceae</taxon>
        <taxon>Acinetobacter</taxon>
    </lineage>
</organism>
<comment type="caution">
    <text evidence="1">The sequence shown here is derived from an EMBL/GenBank/DDBJ whole genome shotgun (WGS) entry which is preliminary data.</text>
</comment>
<proteinExistence type="predicted"/>
<evidence type="ECO:0000313" key="2">
    <source>
        <dbReference type="Proteomes" id="UP001233360"/>
    </source>
</evidence>
<evidence type="ECO:0008006" key="3">
    <source>
        <dbReference type="Google" id="ProtNLM"/>
    </source>
</evidence>
<gene>
    <name evidence="1" type="ORF">QE380_000215</name>
</gene>
<sequence length="106" mass="12302">MSIDHLLDRIWTPDYTCNEFLCEAWRSILGENLAERLQQFLNGSGDFQRIDEPISPCIVFFSNGPRSSTHVGLFYCDKVLHLSGRGVQFIPLELISVNFRETRFYL</sequence>
<name>A0ABU0URW6_ACIBI</name>